<keyword evidence="4" id="KW-0997">Cell inner membrane</keyword>
<dbReference type="InterPro" id="IPR055348">
    <property type="entry name" value="DctQ"/>
</dbReference>
<comment type="subcellular location">
    <subcellularLocation>
        <location evidence="1">Cell inner membrane</location>
        <topology evidence="1">Multi-pass membrane protein</topology>
    </subcellularLocation>
</comment>
<accession>A0A7C4MMS4</accession>
<evidence type="ECO:0000313" key="11">
    <source>
        <dbReference type="EMBL" id="HGU33122.1"/>
    </source>
</evidence>
<dbReference type="PANTHER" id="PTHR35011:SF2">
    <property type="entry name" value="2,3-DIKETO-L-GULONATE TRAP TRANSPORTER SMALL PERMEASE PROTEIN YIAM"/>
    <property type="match status" value="1"/>
</dbReference>
<dbReference type="PANTHER" id="PTHR35011">
    <property type="entry name" value="2,3-DIKETO-L-GULONATE TRAP TRANSPORTER SMALL PERMEASE PROTEIN YIAM"/>
    <property type="match status" value="1"/>
</dbReference>
<dbReference type="GO" id="GO:0022857">
    <property type="term" value="F:transmembrane transporter activity"/>
    <property type="evidence" value="ECO:0007669"/>
    <property type="project" value="TreeGrafter"/>
</dbReference>
<dbReference type="GO" id="GO:0005886">
    <property type="term" value="C:plasma membrane"/>
    <property type="evidence" value="ECO:0007669"/>
    <property type="project" value="UniProtKB-SubCell"/>
</dbReference>
<gene>
    <name evidence="11" type="ORF">ENS29_09730</name>
</gene>
<dbReference type="EMBL" id="DSUH01000227">
    <property type="protein sequence ID" value="HGU33122.1"/>
    <property type="molecule type" value="Genomic_DNA"/>
</dbReference>
<feature type="transmembrane region" description="Helical" evidence="9">
    <location>
        <begin position="28"/>
        <end position="47"/>
    </location>
</feature>
<feature type="domain" description="Tripartite ATP-independent periplasmic transporters DctQ component" evidence="10">
    <location>
        <begin position="38"/>
        <end position="164"/>
    </location>
</feature>
<keyword evidence="2" id="KW-0813">Transport</keyword>
<protein>
    <submittedName>
        <fullName evidence="11">TRAP transporter small permease</fullName>
    </submittedName>
</protein>
<feature type="transmembrane region" description="Helical" evidence="9">
    <location>
        <begin position="97"/>
        <end position="117"/>
    </location>
</feature>
<evidence type="ECO:0000256" key="1">
    <source>
        <dbReference type="ARBA" id="ARBA00004429"/>
    </source>
</evidence>
<evidence type="ECO:0000256" key="9">
    <source>
        <dbReference type="SAM" id="Phobius"/>
    </source>
</evidence>
<feature type="transmembrane region" description="Helical" evidence="9">
    <location>
        <begin position="59"/>
        <end position="76"/>
    </location>
</feature>
<keyword evidence="7 9" id="KW-0472">Membrane</keyword>
<dbReference type="AlphaFoldDB" id="A0A7C4MMS4"/>
<evidence type="ECO:0000256" key="6">
    <source>
        <dbReference type="ARBA" id="ARBA00022989"/>
    </source>
</evidence>
<evidence type="ECO:0000256" key="8">
    <source>
        <dbReference type="ARBA" id="ARBA00038436"/>
    </source>
</evidence>
<sequence length="166" mass="18315">MKVSSDTPKAESAIERLSLRLDHLVERVLLLLGIAIGCILFCQVLFRYLGHSLGWSEEISRHLLIAITFLGGSSAYKKAGFIGLKGIGHRMGNFGMRFVLVLLQALTLLCFGLIAWFGFRYAVKAWDHTSTALQIPMAIPFAVIPLSSLILVVHVLADIRRGARNP</sequence>
<keyword evidence="3" id="KW-1003">Cell membrane</keyword>
<dbReference type="InterPro" id="IPR007387">
    <property type="entry name" value="TRAP_DctQ"/>
</dbReference>
<feature type="transmembrane region" description="Helical" evidence="9">
    <location>
        <begin position="137"/>
        <end position="157"/>
    </location>
</feature>
<comment type="similarity">
    <text evidence="8">Belongs to the TRAP transporter small permease family.</text>
</comment>
<dbReference type="Pfam" id="PF04290">
    <property type="entry name" value="DctQ"/>
    <property type="match status" value="1"/>
</dbReference>
<keyword evidence="5 9" id="KW-0812">Transmembrane</keyword>
<keyword evidence="6 9" id="KW-1133">Transmembrane helix</keyword>
<reference evidence="11" key="1">
    <citation type="journal article" date="2020" name="mSystems">
        <title>Genome- and Community-Level Interaction Insights into Carbon Utilization and Element Cycling Functions of Hydrothermarchaeota in Hydrothermal Sediment.</title>
        <authorList>
            <person name="Zhou Z."/>
            <person name="Liu Y."/>
            <person name="Xu W."/>
            <person name="Pan J."/>
            <person name="Luo Z.H."/>
            <person name="Li M."/>
        </authorList>
    </citation>
    <scope>NUCLEOTIDE SEQUENCE [LARGE SCALE GENOMIC DNA]</scope>
    <source>
        <strain evidence="11">SpSt-477</strain>
    </source>
</reference>
<evidence type="ECO:0000259" key="10">
    <source>
        <dbReference type="Pfam" id="PF04290"/>
    </source>
</evidence>
<evidence type="ECO:0000256" key="4">
    <source>
        <dbReference type="ARBA" id="ARBA00022519"/>
    </source>
</evidence>
<evidence type="ECO:0000256" key="7">
    <source>
        <dbReference type="ARBA" id="ARBA00023136"/>
    </source>
</evidence>
<evidence type="ECO:0000256" key="2">
    <source>
        <dbReference type="ARBA" id="ARBA00022448"/>
    </source>
</evidence>
<dbReference type="GO" id="GO:0015740">
    <property type="term" value="P:C4-dicarboxylate transport"/>
    <property type="evidence" value="ECO:0007669"/>
    <property type="project" value="TreeGrafter"/>
</dbReference>
<proteinExistence type="inferred from homology"/>
<organism evidence="11">
    <name type="scientific">Desulfatirhabdium butyrativorans</name>
    <dbReference type="NCBI Taxonomy" id="340467"/>
    <lineage>
        <taxon>Bacteria</taxon>
        <taxon>Pseudomonadati</taxon>
        <taxon>Thermodesulfobacteriota</taxon>
        <taxon>Desulfobacteria</taxon>
        <taxon>Desulfobacterales</taxon>
        <taxon>Desulfatirhabdiaceae</taxon>
        <taxon>Desulfatirhabdium</taxon>
    </lineage>
</organism>
<name>A0A7C4MMS4_9BACT</name>
<evidence type="ECO:0000256" key="5">
    <source>
        <dbReference type="ARBA" id="ARBA00022692"/>
    </source>
</evidence>
<evidence type="ECO:0000256" key="3">
    <source>
        <dbReference type="ARBA" id="ARBA00022475"/>
    </source>
</evidence>
<comment type="caution">
    <text evidence="11">The sequence shown here is derived from an EMBL/GenBank/DDBJ whole genome shotgun (WGS) entry which is preliminary data.</text>
</comment>